<dbReference type="PANTHER" id="PTHR33215">
    <property type="entry name" value="PROTEIN DISTAL ANTENNA"/>
    <property type="match status" value="1"/>
</dbReference>
<comment type="similarity">
    <text evidence="1">Belongs to the transposase 8 family.</text>
</comment>
<dbReference type="AlphaFoldDB" id="A0A1L6TBD8"/>
<dbReference type="Gene3D" id="1.10.10.60">
    <property type="entry name" value="Homeodomain-like"/>
    <property type="match status" value="1"/>
</dbReference>
<name>A0A1L6TBD8_PISSA</name>
<dbReference type="PANTHER" id="PTHR33215:SF13">
    <property type="entry name" value="PROTEIN DISTAL ANTENNA"/>
    <property type="match status" value="1"/>
</dbReference>
<dbReference type="GO" id="GO:0004803">
    <property type="term" value="F:transposase activity"/>
    <property type="evidence" value="ECO:0007669"/>
    <property type="project" value="InterPro"/>
</dbReference>
<dbReference type="GO" id="GO:0006313">
    <property type="term" value="P:DNA transposition"/>
    <property type="evidence" value="ECO:0007669"/>
    <property type="project" value="InterPro"/>
</dbReference>
<dbReference type="SUPFAM" id="SSF46689">
    <property type="entry name" value="Homeodomain-like"/>
    <property type="match status" value="1"/>
</dbReference>
<reference evidence="2 3" key="1">
    <citation type="journal article" date="2014" name="Genome Announc.">
        <title>Comparative Genome Analysis of Two Isolates of the Fish Pathogen Piscirickettsia salmonis from Different Hosts Reveals Major Differences in Virulence-Associated Secretion Systems.</title>
        <authorList>
            <person name="Bohle H."/>
            <person name="Henriquez P."/>
            <person name="Grothusen H."/>
            <person name="Navas E."/>
            <person name="Sandoval A."/>
            <person name="Bustamante F."/>
            <person name="Bustos P."/>
            <person name="Mancilla M."/>
        </authorList>
    </citation>
    <scope>NUCLEOTIDE SEQUENCE [LARGE SCALE GENOMIC DNA]</scope>
    <source>
        <strain evidence="3">B1-32597</strain>
    </source>
</reference>
<evidence type="ECO:0000313" key="2">
    <source>
        <dbReference type="EMBL" id="ALB22612.1"/>
    </source>
</evidence>
<proteinExistence type="inferred from homology"/>
<evidence type="ECO:0000256" key="1">
    <source>
        <dbReference type="ARBA" id="ARBA00009964"/>
    </source>
</evidence>
<dbReference type="Pfam" id="PF01527">
    <property type="entry name" value="HTH_Tnp_1"/>
    <property type="match status" value="1"/>
</dbReference>
<dbReference type="EMBL" id="CP012508">
    <property type="protein sequence ID" value="ALB22612.1"/>
    <property type="molecule type" value="Genomic_DNA"/>
</dbReference>
<dbReference type="InterPro" id="IPR009057">
    <property type="entry name" value="Homeodomain-like_sf"/>
</dbReference>
<sequence length="106" mass="12065">MKDKKQYKRYSTAFKEEAVALVTEQGYSAQQAADAVGVRTNMIYRWKDQHDKEANSTLTPDEKAELQSLRKKVKQLQMEKEILKKASAFFAKDVSVATSVGILHIQ</sequence>
<dbReference type="RefSeq" id="WP_047927606.1">
    <property type="nucleotide sequence ID" value="NZ_CP038927.1"/>
</dbReference>
<dbReference type="InterPro" id="IPR051839">
    <property type="entry name" value="RD_transcriptional_regulator"/>
</dbReference>
<evidence type="ECO:0000313" key="3">
    <source>
        <dbReference type="Proteomes" id="UP000029558"/>
    </source>
</evidence>
<dbReference type="InterPro" id="IPR002514">
    <property type="entry name" value="Transposase_8"/>
</dbReference>
<protein>
    <submittedName>
        <fullName evidence="2">Transposase</fullName>
    </submittedName>
</protein>
<organism evidence="2 3">
    <name type="scientific">Piscirickettsia salmonis</name>
    <dbReference type="NCBI Taxonomy" id="1238"/>
    <lineage>
        <taxon>Bacteria</taxon>
        <taxon>Pseudomonadati</taxon>
        <taxon>Pseudomonadota</taxon>
        <taxon>Gammaproteobacteria</taxon>
        <taxon>Thiotrichales</taxon>
        <taxon>Piscirickettsiaceae</taxon>
        <taxon>Piscirickettsia</taxon>
    </lineage>
</organism>
<accession>A0A1L6TBD8</accession>
<dbReference type="GO" id="GO:0003677">
    <property type="term" value="F:DNA binding"/>
    <property type="evidence" value="ECO:0007669"/>
    <property type="project" value="InterPro"/>
</dbReference>
<gene>
    <name evidence="2" type="ORF">KU39_1430</name>
</gene>
<dbReference type="Proteomes" id="UP000029558">
    <property type="component" value="Chromosome"/>
</dbReference>
<dbReference type="OrthoDB" id="9810995at2"/>